<dbReference type="Gene3D" id="6.10.140.680">
    <property type="match status" value="1"/>
</dbReference>
<dbReference type="InterPro" id="IPR040655">
    <property type="entry name" value="TIAM1_CC-Ex"/>
</dbReference>
<accession>A0A087R662</accession>
<dbReference type="Pfam" id="PF00169">
    <property type="entry name" value="PH"/>
    <property type="match status" value="1"/>
</dbReference>
<evidence type="ECO:0000313" key="2">
    <source>
        <dbReference type="EMBL" id="KFM08966.1"/>
    </source>
</evidence>
<proteinExistence type="predicted"/>
<dbReference type="Pfam" id="PF18385">
    <property type="entry name" value="Tiam_CC_Ex"/>
    <property type="match status" value="1"/>
</dbReference>
<evidence type="ECO:0000313" key="3">
    <source>
        <dbReference type="Proteomes" id="UP000053286"/>
    </source>
</evidence>
<dbReference type="STRING" id="9233.A0A087R662"/>
<dbReference type="InterPro" id="IPR011993">
    <property type="entry name" value="PH-like_dom_sf"/>
</dbReference>
<dbReference type="GO" id="GO:0005085">
    <property type="term" value="F:guanyl-nucleotide exchange factor activity"/>
    <property type="evidence" value="ECO:0007669"/>
    <property type="project" value="InterPro"/>
</dbReference>
<dbReference type="GO" id="GO:0007264">
    <property type="term" value="P:small GTPase-mediated signal transduction"/>
    <property type="evidence" value="ECO:0007669"/>
    <property type="project" value="InterPro"/>
</dbReference>
<dbReference type="Gene3D" id="2.30.29.30">
    <property type="entry name" value="Pleckstrin-homology domain (PH domain)/Phosphotyrosine-binding domain (PTB)"/>
    <property type="match status" value="1"/>
</dbReference>
<gene>
    <name evidence="2" type="ORF">AS27_14763</name>
</gene>
<reference evidence="2 3" key="1">
    <citation type="submission" date="2014-04" db="EMBL/GenBank/DDBJ databases">
        <title>Genome evolution of avian class.</title>
        <authorList>
            <person name="Zhang G."/>
            <person name="Li C."/>
        </authorList>
    </citation>
    <scope>NUCLEOTIDE SEQUENCE [LARGE SCALE GENOMIC DNA]</scope>
    <source>
        <strain evidence="2">BGI_AS27</strain>
    </source>
</reference>
<evidence type="ECO:0000259" key="1">
    <source>
        <dbReference type="PROSITE" id="PS50003"/>
    </source>
</evidence>
<feature type="non-terminal residue" evidence="2">
    <location>
        <position position="217"/>
    </location>
</feature>
<dbReference type="Proteomes" id="UP000053286">
    <property type="component" value="Unassembled WGS sequence"/>
</dbReference>
<dbReference type="InterPro" id="IPR001849">
    <property type="entry name" value="PH_domain"/>
</dbReference>
<feature type="domain" description="PH" evidence="1">
    <location>
        <begin position="1"/>
        <end position="63"/>
    </location>
</feature>
<keyword evidence="3" id="KW-1185">Reference proteome</keyword>
<dbReference type="EMBL" id="KL226140">
    <property type="protein sequence ID" value="KFM08966.1"/>
    <property type="molecule type" value="Genomic_DNA"/>
</dbReference>
<dbReference type="PANTHER" id="PTHR46001">
    <property type="entry name" value="TIAM (MAMMALIAN TUMOR INVASION AND METASTASIS FACTOR) HOMOLOG"/>
    <property type="match status" value="1"/>
</dbReference>
<dbReference type="AlphaFoldDB" id="A0A087R662"/>
<protein>
    <submittedName>
        <fullName evidence="2">T-lymphoma invasion and metastasis-inducing protein 2</fullName>
    </submittedName>
</protein>
<name>A0A087R662_APTFO</name>
<dbReference type="PROSITE" id="PS50003">
    <property type="entry name" value="PH_DOMAIN"/>
    <property type="match status" value="1"/>
</dbReference>
<dbReference type="PANTHER" id="PTHR46001:SF5">
    <property type="entry name" value="RHO GUANINE NUCLEOTIDE EXCHANGE FACTOR TIAM2"/>
    <property type="match status" value="1"/>
</dbReference>
<dbReference type="SUPFAM" id="SSF50729">
    <property type="entry name" value="PH domain-like"/>
    <property type="match status" value="1"/>
</dbReference>
<dbReference type="InterPro" id="IPR043537">
    <property type="entry name" value="Tiam1/Tiam2/Sif"/>
</dbReference>
<organism evidence="2 3">
    <name type="scientific">Aptenodytes forsteri</name>
    <name type="common">Emperor penguin</name>
    <dbReference type="NCBI Taxonomy" id="9233"/>
    <lineage>
        <taxon>Eukaryota</taxon>
        <taxon>Metazoa</taxon>
        <taxon>Chordata</taxon>
        <taxon>Craniata</taxon>
        <taxon>Vertebrata</taxon>
        <taxon>Euteleostomi</taxon>
        <taxon>Archelosauria</taxon>
        <taxon>Archosauria</taxon>
        <taxon>Dinosauria</taxon>
        <taxon>Saurischia</taxon>
        <taxon>Theropoda</taxon>
        <taxon>Coelurosauria</taxon>
        <taxon>Aves</taxon>
        <taxon>Neognathae</taxon>
        <taxon>Neoaves</taxon>
        <taxon>Aequornithes</taxon>
        <taxon>Sphenisciformes</taxon>
        <taxon>Spheniscidae</taxon>
        <taxon>Aptenodytes</taxon>
    </lineage>
</organism>
<sequence length="217" mass="24506">MEQSSLPRYALFAEDSIVQSVPEHPKKENVFCLSNSFGDVYLFQATSQTDLENWVTAIHSACASLFAKKLGKEDTVRLLKNQTKSLFQKIDMDSKMKKMAELQLSIVSDPKNRKAIENQIQQWEQNLEKFNMDLFRMRCYLASLQGGELPNPKSLLAAASRPSKLALGRLGIFSVSSFHALICSRDETALRKRTLSLSQRVRNKKGLFSSLKGLDTL</sequence>